<dbReference type="GO" id="GO:0016787">
    <property type="term" value="F:hydrolase activity"/>
    <property type="evidence" value="ECO:0007669"/>
    <property type="project" value="UniProtKB-KW"/>
</dbReference>
<proteinExistence type="predicted"/>
<dbReference type="PRINTS" id="PR00111">
    <property type="entry name" value="ABHYDROLASE"/>
</dbReference>
<dbReference type="GO" id="GO:0016020">
    <property type="term" value="C:membrane"/>
    <property type="evidence" value="ECO:0007669"/>
    <property type="project" value="TreeGrafter"/>
</dbReference>
<gene>
    <name evidence="2" type="ORF">FZZ93_05540</name>
</gene>
<evidence type="ECO:0000313" key="2">
    <source>
        <dbReference type="EMBL" id="TZG40510.1"/>
    </source>
</evidence>
<dbReference type="InterPro" id="IPR029058">
    <property type="entry name" value="AB_hydrolase_fold"/>
</dbReference>
<keyword evidence="2" id="KW-0378">Hydrolase</keyword>
<reference evidence="2 3" key="1">
    <citation type="submission" date="2019-08" db="EMBL/GenBank/DDBJ databases">
        <title>Draft Genome Sequence of Halomonas eurihalina Isolated from Preserved Hide-surface.</title>
        <authorList>
            <person name="Hussain S.A."/>
            <person name="Xu A."/>
            <person name="Sarker M."/>
            <person name="Sommers C."/>
        </authorList>
    </citation>
    <scope>NUCLEOTIDE SEQUENCE [LARGE SCALE GENOMIC DNA]</scope>
    <source>
        <strain evidence="2 3">MS1</strain>
    </source>
</reference>
<keyword evidence="3" id="KW-1185">Reference proteome</keyword>
<evidence type="ECO:0000259" key="1">
    <source>
        <dbReference type="Pfam" id="PF12697"/>
    </source>
</evidence>
<protein>
    <submittedName>
        <fullName evidence="2">Alpha/beta hydrolase</fullName>
    </submittedName>
</protein>
<dbReference type="PANTHER" id="PTHR43798:SF33">
    <property type="entry name" value="HYDROLASE, PUTATIVE (AFU_ORTHOLOGUE AFUA_2G14860)-RELATED"/>
    <property type="match status" value="1"/>
</dbReference>
<sequence>MDELTLLKVRELEIAVRVWNPDAPRTLIAWHGLARHGGDFDDLARLLGPEWRVLAPDTPGRGLSSWSLYPAHDYLYSHYMTIAKAVLDHFELERIAWVGTSMGGLLGLLLAADKDTASRIDRLVLNDVGPELEADGLASLASYFAVPHRFTRFSELEAELRRHYVGFGIENDDAWRRLALSSARRLPDGSWTHHYDPRIGEQFIHDTPRDLWNDWRAIRCPVMVIRGSASTLLSAESIDNMRESRPDLVSLEVPECGHAPMLDRASQVEPILDFLTQPVQPPIPSDTRAPWWRRLFGQRRAPAPE</sequence>
<dbReference type="AlphaFoldDB" id="A0A5D9DBL5"/>
<dbReference type="InterPro" id="IPR050266">
    <property type="entry name" value="AB_hydrolase_sf"/>
</dbReference>
<dbReference type="PANTHER" id="PTHR43798">
    <property type="entry name" value="MONOACYLGLYCEROL LIPASE"/>
    <property type="match status" value="1"/>
</dbReference>
<dbReference type="Proteomes" id="UP000324260">
    <property type="component" value="Unassembled WGS sequence"/>
</dbReference>
<feature type="domain" description="AB hydrolase-1" evidence="1">
    <location>
        <begin position="29"/>
        <end position="268"/>
    </location>
</feature>
<comment type="caution">
    <text evidence="2">The sequence shown here is derived from an EMBL/GenBank/DDBJ whole genome shotgun (WGS) entry which is preliminary data.</text>
</comment>
<dbReference type="SUPFAM" id="SSF53474">
    <property type="entry name" value="alpha/beta-Hydrolases"/>
    <property type="match status" value="1"/>
</dbReference>
<dbReference type="Pfam" id="PF12697">
    <property type="entry name" value="Abhydrolase_6"/>
    <property type="match status" value="1"/>
</dbReference>
<name>A0A5D9DBL5_HALER</name>
<dbReference type="EMBL" id="VTPU01000004">
    <property type="protein sequence ID" value="TZG40510.1"/>
    <property type="molecule type" value="Genomic_DNA"/>
</dbReference>
<organism evidence="2 3">
    <name type="scientific">Halomonas eurihalina</name>
    <dbReference type="NCBI Taxonomy" id="42566"/>
    <lineage>
        <taxon>Bacteria</taxon>
        <taxon>Pseudomonadati</taxon>
        <taxon>Pseudomonadota</taxon>
        <taxon>Gammaproteobacteria</taxon>
        <taxon>Oceanospirillales</taxon>
        <taxon>Halomonadaceae</taxon>
        <taxon>Halomonas</taxon>
    </lineage>
</organism>
<accession>A0A5D9DBL5</accession>
<evidence type="ECO:0000313" key="3">
    <source>
        <dbReference type="Proteomes" id="UP000324260"/>
    </source>
</evidence>
<dbReference type="RefSeq" id="WP_149321341.1">
    <property type="nucleotide sequence ID" value="NZ_JARWAH010000003.1"/>
</dbReference>
<dbReference type="OrthoDB" id="9791366at2"/>
<dbReference type="InterPro" id="IPR000073">
    <property type="entry name" value="AB_hydrolase_1"/>
</dbReference>
<dbReference type="Gene3D" id="3.40.50.1820">
    <property type="entry name" value="alpha/beta hydrolase"/>
    <property type="match status" value="1"/>
</dbReference>